<evidence type="ECO:0000256" key="7">
    <source>
        <dbReference type="ARBA" id="ARBA00022989"/>
    </source>
</evidence>
<evidence type="ECO:0000313" key="12">
    <source>
        <dbReference type="Proteomes" id="UP000053176"/>
    </source>
</evidence>
<sequence>MELIDTFFNWGILVRSFPILIRGLGNTILLGCAAIVFGTIAGLAICLVRLYAPKPLKRLAILYIDMFRALPILVVLILIYYALPFIGIRLSSFVSAALALSLVLAAFTAEVCRAGIENIPKGQFEAAAALGLPFWVAMRKVVLPQAIRIVIPPLTSNCVSVFKDTALASVVAMPDLLKQATDAQALMANPTPLIGAAIIYLAFLWPLVRLVGYLEERAKARSGAH</sequence>
<feature type="transmembrane region" description="Helical" evidence="9">
    <location>
        <begin position="193"/>
        <end position="212"/>
    </location>
</feature>
<evidence type="ECO:0000256" key="5">
    <source>
        <dbReference type="ARBA" id="ARBA00022692"/>
    </source>
</evidence>
<dbReference type="InterPro" id="IPR043429">
    <property type="entry name" value="ArtM/GltK/GlnP/TcyL/YhdX-like"/>
</dbReference>
<dbReference type="NCBIfam" id="TIGR01726">
    <property type="entry name" value="HEQRo_perm_3TM"/>
    <property type="match status" value="1"/>
</dbReference>
<dbReference type="PANTHER" id="PTHR30614:SF0">
    <property type="entry name" value="L-CYSTINE TRANSPORT SYSTEM PERMEASE PROTEIN TCYL"/>
    <property type="match status" value="1"/>
</dbReference>
<accession>A0A101KMH4</accession>
<keyword evidence="6" id="KW-0029">Amino-acid transport</keyword>
<evidence type="ECO:0000259" key="10">
    <source>
        <dbReference type="PROSITE" id="PS50928"/>
    </source>
</evidence>
<dbReference type="PANTHER" id="PTHR30614">
    <property type="entry name" value="MEMBRANE COMPONENT OF AMINO ACID ABC TRANSPORTER"/>
    <property type="match status" value="1"/>
</dbReference>
<dbReference type="Gene3D" id="1.10.3720.10">
    <property type="entry name" value="MetI-like"/>
    <property type="match status" value="1"/>
</dbReference>
<comment type="caution">
    <text evidence="11">The sequence shown here is derived from an EMBL/GenBank/DDBJ whole genome shotgun (WGS) entry which is preliminary data.</text>
</comment>
<dbReference type="EMBL" id="LPWA01000164">
    <property type="protein sequence ID" value="KUM23517.1"/>
    <property type="molecule type" value="Genomic_DNA"/>
</dbReference>
<keyword evidence="5 9" id="KW-0812">Transmembrane</keyword>
<name>A0A101KMH4_RHILI</name>
<evidence type="ECO:0000256" key="3">
    <source>
        <dbReference type="ARBA" id="ARBA00022448"/>
    </source>
</evidence>
<keyword evidence="7 9" id="KW-1133">Transmembrane helix</keyword>
<dbReference type="Pfam" id="PF00528">
    <property type="entry name" value="BPD_transp_1"/>
    <property type="match status" value="1"/>
</dbReference>
<reference evidence="11 12" key="1">
    <citation type="submission" date="2015-12" db="EMBL/GenBank/DDBJ databases">
        <title>Draft genome sequence of Mesorhizobium sp. UFLA 01-765, a multitolerant efficient symbiont and plant-growth promoting strain isolated from Zn-mining soil using Leucaena leucocephala as a trap plant.</title>
        <authorList>
            <person name="Rangel W.M."/>
            <person name="Thijs S."/>
            <person name="Longatti S.M."/>
            <person name="Moreira F.M."/>
            <person name="Weyens N."/>
            <person name="Vangronsveld J."/>
            <person name="Van Hamme J.D."/>
            <person name="Bottos E.M."/>
            <person name="Rineau F."/>
        </authorList>
    </citation>
    <scope>NUCLEOTIDE SEQUENCE [LARGE SCALE GENOMIC DNA]</scope>
    <source>
        <strain evidence="11 12">UFLA 01-765</strain>
    </source>
</reference>
<dbReference type="CDD" id="cd06261">
    <property type="entry name" value="TM_PBP2"/>
    <property type="match status" value="1"/>
</dbReference>
<evidence type="ECO:0000256" key="4">
    <source>
        <dbReference type="ARBA" id="ARBA00022475"/>
    </source>
</evidence>
<evidence type="ECO:0000256" key="2">
    <source>
        <dbReference type="ARBA" id="ARBA00010072"/>
    </source>
</evidence>
<keyword evidence="3 9" id="KW-0813">Transport</keyword>
<evidence type="ECO:0000256" key="1">
    <source>
        <dbReference type="ARBA" id="ARBA00004429"/>
    </source>
</evidence>
<dbReference type="SUPFAM" id="SSF161098">
    <property type="entry name" value="MetI-like"/>
    <property type="match status" value="1"/>
</dbReference>
<dbReference type="PROSITE" id="PS50928">
    <property type="entry name" value="ABC_TM1"/>
    <property type="match status" value="1"/>
</dbReference>
<dbReference type="AlphaFoldDB" id="A0A101KMH4"/>
<evidence type="ECO:0000256" key="6">
    <source>
        <dbReference type="ARBA" id="ARBA00022970"/>
    </source>
</evidence>
<keyword evidence="8 9" id="KW-0472">Membrane</keyword>
<organism evidence="11 12">
    <name type="scientific">Rhizobium loti</name>
    <name type="common">Mesorhizobium loti</name>
    <dbReference type="NCBI Taxonomy" id="381"/>
    <lineage>
        <taxon>Bacteria</taxon>
        <taxon>Pseudomonadati</taxon>
        <taxon>Pseudomonadota</taxon>
        <taxon>Alphaproteobacteria</taxon>
        <taxon>Hyphomicrobiales</taxon>
        <taxon>Phyllobacteriaceae</taxon>
        <taxon>Mesorhizobium</taxon>
    </lineage>
</organism>
<evidence type="ECO:0000256" key="8">
    <source>
        <dbReference type="ARBA" id="ARBA00023136"/>
    </source>
</evidence>
<evidence type="ECO:0000256" key="9">
    <source>
        <dbReference type="RuleBase" id="RU363032"/>
    </source>
</evidence>
<proteinExistence type="inferred from homology"/>
<comment type="similarity">
    <text evidence="2">Belongs to the binding-protein-dependent transport system permease family. HisMQ subfamily.</text>
</comment>
<keyword evidence="4" id="KW-1003">Cell membrane</keyword>
<dbReference type="GO" id="GO:0006865">
    <property type="term" value="P:amino acid transport"/>
    <property type="evidence" value="ECO:0007669"/>
    <property type="project" value="UniProtKB-KW"/>
</dbReference>
<feature type="domain" description="ABC transmembrane type-1" evidence="10">
    <location>
        <begin position="24"/>
        <end position="212"/>
    </location>
</feature>
<dbReference type="InterPro" id="IPR000515">
    <property type="entry name" value="MetI-like"/>
</dbReference>
<feature type="transmembrane region" description="Helical" evidence="9">
    <location>
        <begin position="60"/>
        <end position="81"/>
    </location>
</feature>
<dbReference type="OrthoDB" id="9809799at2"/>
<feature type="transmembrane region" description="Helical" evidence="9">
    <location>
        <begin position="28"/>
        <end position="48"/>
    </location>
</feature>
<dbReference type="InterPro" id="IPR010065">
    <property type="entry name" value="AA_ABC_transptr_permease_3TM"/>
</dbReference>
<dbReference type="Proteomes" id="UP000053176">
    <property type="component" value="Unassembled WGS sequence"/>
</dbReference>
<dbReference type="GO" id="GO:0022857">
    <property type="term" value="F:transmembrane transporter activity"/>
    <property type="evidence" value="ECO:0007669"/>
    <property type="project" value="InterPro"/>
</dbReference>
<dbReference type="GO" id="GO:0043190">
    <property type="term" value="C:ATP-binding cassette (ABC) transporter complex"/>
    <property type="evidence" value="ECO:0007669"/>
    <property type="project" value="InterPro"/>
</dbReference>
<comment type="subcellular location">
    <subcellularLocation>
        <location evidence="1">Cell inner membrane</location>
        <topology evidence="1">Multi-pass membrane protein</topology>
    </subcellularLocation>
    <subcellularLocation>
        <location evidence="9">Cell membrane</location>
        <topology evidence="9">Multi-pass membrane protein</topology>
    </subcellularLocation>
</comment>
<evidence type="ECO:0000313" key="11">
    <source>
        <dbReference type="EMBL" id="KUM23517.1"/>
    </source>
</evidence>
<protein>
    <submittedName>
        <fullName evidence="11">ABC transporter permease</fullName>
    </submittedName>
</protein>
<gene>
    <name evidence="11" type="ORF">AU467_09190</name>
</gene>
<feature type="transmembrane region" description="Helical" evidence="9">
    <location>
        <begin position="93"/>
        <end position="112"/>
    </location>
</feature>
<dbReference type="InterPro" id="IPR035906">
    <property type="entry name" value="MetI-like_sf"/>
</dbReference>